<evidence type="ECO:0000313" key="2">
    <source>
        <dbReference type="EMBL" id="QBZ57980.1"/>
    </source>
</evidence>
<name>A0A4P7NC58_PYROR</name>
<dbReference type="Pfam" id="PF00117">
    <property type="entry name" value="GATase"/>
    <property type="match status" value="1"/>
</dbReference>
<proteinExistence type="predicted"/>
<dbReference type="SUPFAM" id="SSF52317">
    <property type="entry name" value="Class I glutamine amidotransferase-like"/>
    <property type="match status" value="1"/>
</dbReference>
<dbReference type="GO" id="GO:0005829">
    <property type="term" value="C:cytosol"/>
    <property type="evidence" value="ECO:0007669"/>
    <property type="project" value="TreeGrafter"/>
</dbReference>
<dbReference type="VEuPathDB" id="FungiDB:M_BR32_EuGene_00119911"/>
<dbReference type="GO" id="GO:0005634">
    <property type="term" value="C:nucleus"/>
    <property type="evidence" value="ECO:0007669"/>
    <property type="project" value="TreeGrafter"/>
</dbReference>
<dbReference type="InterPro" id="IPR044992">
    <property type="entry name" value="ChyE-like"/>
</dbReference>
<dbReference type="Proteomes" id="UP000294847">
    <property type="component" value="Chromosome 3"/>
</dbReference>
<accession>A0A4P7NC58</accession>
<dbReference type="CDD" id="cd01741">
    <property type="entry name" value="GATase1_1"/>
    <property type="match status" value="1"/>
</dbReference>
<dbReference type="EMBL" id="CP034206">
    <property type="protein sequence ID" value="QBZ57980.1"/>
    <property type="molecule type" value="Genomic_DNA"/>
</dbReference>
<dbReference type="PANTHER" id="PTHR42695:SF4">
    <property type="entry name" value="GLUTAMINE AMIDOTRANSFERASE DOMAIN-CONTAINING PROTEIN"/>
    <property type="match status" value="1"/>
</dbReference>
<dbReference type="OMA" id="VHVWGTS"/>
<evidence type="ECO:0000313" key="3">
    <source>
        <dbReference type="Proteomes" id="UP000294847"/>
    </source>
</evidence>
<organism evidence="2 3">
    <name type="scientific">Pyricularia oryzae</name>
    <name type="common">Rice blast fungus</name>
    <name type="synonym">Magnaporthe oryzae</name>
    <dbReference type="NCBI Taxonomy" id="318829"/>
    <lineage>
        <taxon>Eukaryota</taxon>
        <taxon>Fungi</taxon>
        <taxon>Dikarya</taxon>
        <taxon>Ascomycota</taxon>
        <taxon>Pezizomycotina</taxon>
        <taxon>Sordariomycetes</taxon>
        <taxon>Sordariomycetidae</taxon>
        <taxon>Magnaporthales</taxon>
        <taxon>Pyriculariaceae</taxon>
        <taxon>Pyricularia</taxon>
    </lineage>
</organism>
<protein>
    <recommendedName>
        <fullName evidence="1">Glutamine amidotransferase domain-containing protein</fullName>
    </recommendedName>
</protein>
<dbReference type="Gene3D" id="3.40.50.880">
    <property type="match status" value="1"/>
</dbReference>
<feature type="domain" description="Glutamine amidotransferase" evidence="1">
    <location>
        <begin position="88"/>
        <end position="233"/>
    </location>
</feature>
<dbReference type="AlphaFoldDB" id="A0A4P7NC58"/>
<sequence>MTADDSNGATAKYGSEGESSPPVVRMMVLETDEPHPQSQERKGTYGENLHRHFKAAGDEHKPRLGIETDIRFVVADKGGEVPKASEFEGFDAVLLTGSMYDAHGDDDWIKDLKALLKELWQTRPDMRFSGICFGHQILCRLLGSEVRPSPSQDWELGHSQINLTAVGQRLFQTDDSVVHLHQMHQDHVVAPPTYSSANGLLAENAEVSVWGSSPHTNVQGVYIPRRMFTVQAHLAFDEQMVKREMEMRIEQGAIEGKDRETAERAAETAHLDHDGDVVAAAILRFFHGDDDDDDIDVEMARKK</sequence>
<gene>
    <name evidence="2" type="ORF">PoMZ_02918</name>
</gene>
<dbReference type="PANTHER" id="PTHR42695">
    <property type="entry name" value="GLUTAMINE AMIDOTRANSFERASE YLR126C-RELATED"/>
    <property type="match status" value="1"/>
</dbReference>
<dbReference type="InterPro" id="IPR017926">
    <property type="entry name" value="GATASE"/>
</dbReference>
<evidence type="ECO:0000259" key="1">
    <source>
        <dbReference type="Pfam" id="PF00117"/>
    </source>
</evidence>
<reference evidence="2 3" key="1">
    <citation type="journal article" date="2019" name="Mol. Biol. Evol.">
        <title>Blast fungal genomes show frequent chromosomal changes, gene gains and losses, and effector gene turnover.</title>
        <authorList>
            <person name="Gomez Luciano L.B."/>
            <person name="Jason Tsai I."/>
            <person name="Chuma I."/>
            <person name="Tosa Y."/>
            <person name="Chen Y.H."/>
            <person name="Li J.Y."/>
            <person name="Li M.Y."/>
            <person name="Jade Lu M.Y."/>
            <person name="Nakayashiki H."/>
            <person name="Li W.H."/>
        </authorList>
    </citation>
    <scope>NUCLEOTIDE SEQUENCE [LARGE SCALE GENOMIC DNA]</scope>
    <source>
        <strain evidence="2">MZ5-1-6</strain>
    </source>
</reference>
<dbReference type="InterPro" id="IPR029062">
    <property type="entry name" value="Class_I_gatase-like"/>
</dbReference>
<dbReference type="SMR" id="A0A4P7NC58"/>